<protein>
    <submittedName>
        <fullName evidence="1">Uncharacterized protein</fullName>
    </submittedName>
</protein>
<gene>
    <name evidence="1" type="ORF">S06H3_66703</name>
</gene>
<evidence type="ECO:0000313" key="1">
    <source>
        <dbReference type="EMBL" id="GAI70462.1"/>
    </source>
</evidence>
<feature type="non-terminal residue" evidence="1">
    <location>
        <position position="1"/>
    </location>
</feature>
<organism evidence="1">
    <name type="scientific">marine sediment metagenome</name>
    <dbReference type="NCBI Taxonomy" id="412755"/>
    <lineage>
        <taxon>unclassified sequences</taxon>
        <taxon>metagenomes</taxon>
        <taxon>ecological metagenomes</taxon>
    </lineage>
</organism>
<dbReference type="EMBL" id="BARV01045620">
    <property type="protein sequence ID" value="GAI70462.1"/>
    <property type="molecule type" value="Genomic_DNA"/>
</dbReference>
<accession>X1QPP0</accession>
<reference evidence="1" key="1">
    <citation type="journal article" date="2014" name="Front. Microbiol.">
        <title>High frequency of phylogenetically diverse reductive dehalogenase-homologous genes in deep subseafloor sedimentary metagenomes.</title>
        <authorList>
            <person name="Kawai M."/>
            <person name="Futagami T."/>
            <person name="Toyoda A."/>
            <person name="Takaki Y."/>
            <person name="Nishi S."/>
            <person name="Hori S."/>
            <person name="Arai W."/>
            <person name="Tsubouchi T."/>
            <person name="Morono Y."/>
            <person name="Uchiyama I."/>
            <person name="Ito T."/>
            <person name="Fujiyama A."/>
            <person name="Inagaki F."/>
            <person name="Takami H."/>
        </authorList>
    </citation>
    <scope>NUCLEOTIDE SEQUENCE</scope>
    <source>
        <strain evidence="1">Expedition CK06-06</strain>
    </source>
</reference>
<proteinExistence type="predicted"/>
<sequence length="50" mass="5969">NLFSDYMSFREYLKTLRNNNLLVEIDDKTDLELSITKQLQINKEKATLFT</sequence>
<dbReference type="AlphaFoldDB" id="X1QPP0"/>
<feature type="non-terminal residue" evidence="1">
    <location>
        <position position="50"/>
    </location>
</feature>
<comment type="caution">
    <text evidence="1">The sequence shown here is derived from an EMBL/GenBank/DDBJ whole genome shotgun (WGS) entry which is preliminary data.</text>
</comment>
<name>X1QPP0_9ZZZZ</name>